<dbReference type="Gene3D" id="3.30.9.10">
    <property type="entry name" value="D-Amino Acid Oxidase, subunit A, domain 2"/>
    <property type="match status" value="1"/>
</dbReference>
<keyword evidence="1 4" id="KW-0560">Oxidoreductase</keyword>
<feature type="domain" description="FAD dependent oxidoreductase" evidence="3">
    <location>
        <begin position="8"/>
        <end position="351"/>
    </location>
</feature>
<evidence type="ECO:0000259" key="3">
    <source>
        <dbReference type="Pfam" id="PF01266"/>
    </source>
</evidence>
<accession>A0ABU0C2C5</accession>
<dbReference type="PANTHER" id="PTHR13847">
    <property type="entry name" value="SARCOSINE DEHYDROGENASE-RELATED"/>
    <property type="match status" value="1"/>
</dbReference>
<feature type="transmembrane region" description="Helical" evidence="2">
    <location>
        <begin position="6"/>
        <end position="26"/>
    </location>
</feature>
<dbReference type="PANTHER" id="PTHR13847:SF287">
    <property type="entry name" value="FAD-DEPENDENT OXIDOREDUCTASE DOMAIN-CONTAINING PROTEIN 1"/>
    <property type="match status" value="1"/>
</dbReference>
<proteinExistence type="predicted"/>
<evidence type="ECO:0000313" key="4">
    <source>
        <dbReference type="EMBL" id="MDQ0324656.1"/>
    </source>
</evidence>
<dbReference type="InterPro" id="IPR006076">
    <property type="entry name" value="FAD-dep_OxRdtase"/>
</dbReference>
<keyword evidence="2" id="KW-1133">Transmembrane helix</keyword>
<dbReference type="GO" id="GO:0008115">
    <property type="term" value="F:sarcosine oxidase activity"/>
    <property type="evidence" value="ECO:0007669"/>
    <property type="project" value="UniProtKB-EC"/>
</dbReference>
<keyword evidence="2" id="KW-0812">Transmembrane</keyword>
<evidence type="ECO:0000256" key="1">
    <source>
        <dbReference type="ARBA" id="ARBA00023002"/>
    </source>
</evidence>
<dbReference type="RefSeq" id="WP_307152923.1">
    <property type="nucleotide sequence ID" value="NZ_JAUSUK010000001.1"/>
</dbReference>
<dbReference type="SUPFAM" id="SSF51905">
    <property type="entry name" value="FAD/NAD(P)-binding domain"/>
    <property type="match status" value="1"/>
</dbReference>
<dbReference type="Proteomes" id="UP001230253">
    <property type="component" value="Unassembled WGS sequence"/>
</dbReference>
<organism evidence="4 5">
    <name type="scientific">Rhodopseudomonas julia</name>
    <dbReference type="NCBI Taxonomy" id="200617"/>
    <lineage>
        <taxon>Bacteria</taxon>
        <taxon>Pseudomonadati</taxon>
        <taxon>Pseudomonadota</taxon>
        <taxon>Alphaproteobacteria</taxon>
        <taxon>Hyphomicrobiales</taxon>
        <taxon>Nitrobacteraceae</taxon>
        <taxon>Rhodopseudomonas</taxon>
    </lineage>
</organism>
<evidence type="ECO:0000256" key="2">
    <source>
        <dbReference type="SAM" id="Phobius"/>
    </source>
</evidence>
<gene>
    <name evidence="4" type="ORF">J2R99_000505</name>
</gene>
<dbReference type="Gene3D" id="3.50.50.60">
    <property type="entry name" value="FAD/NAD(P)-binding domain"/>
    <property type="match status" value="1"/>
</dbReference>
<name>A0ABU0C2C5_9BRAD</name>
<protein>
    <submittedName>
        <fullName evidence="4">Sarcosine oxidase subunit beta</fullName>
        <ecNumber evidence="4">1.5.3.1</ecNumber>
    </submittedName>
</protein>
<dbReference type="EMBL" id="JAUSUK010000001">
    <property type="protein sequence ID" value="MDQ0324656.1"/>
    <property type="molecule type" value="Genomic_DNA"/>
</dbReference>
<keyword evidence="5" id="KW-1185">Reference proteome</keyword>
<evidence type="ECO:0000313" key="5">
    <source>
        <dbReference type="Proteomes" id="UP001230253"/>
    </source>
</evidence>
<dbReference type="InterPro" id="IPR036188">
    <property type="entry name" value="FAD/NAD-bd_sf"/>
</dbReference>
<comment type="caution">
    <text evidence="4">The sequence shown here is derived from an EMBL/GenBank/DDBJ whole genome shotgun (WGS) entry which is preliminary data.</text>
</comment>
<dbReference type="Pfam" id="PF01266">
    <property type="entry name" value="DAO"/>
    <property type="match status" value="1"/>
</dbReference>
<sequence length="399" mass="42372">MTRPAAFDAMVIGAGLFGAFTAFFLARAGLRVVLLERGFVGAQSSGANFGGLRLQGRDPAQYPLSLRAQTHWEGFGELIGEDCEYDQAGHVYFARTPEGRVKLLQYAAISEASGLTVEILEGAALRARLPLLAPEIAIASYSQRCATANPRLATPAVCRAFLRAGGVLHEGFSVAEIRREHELFTAISADGRVHSAPSLVNAAGGWAGELAAIFGETVPIFAAGPPQFVTEPLPYILRPTIQAVEGDVIVRQIPRGNVIFAGYPRTRSTVDGKHTFVPPQKTRTGMAALVSALPAFRHAEVIRSWSGVEGYLPDMLPVVGPSTTAEGLFHAFGGSGGGFQIAPAVGECLAASILGVPLPTSLHPYRIARFNGHLEESEKILQEFDRQDATELGESVATG</sequence>
<keyword evidence="2" id="KW-0472">Membrane</keyword>
<reference evidence="4 5" key="1">
    <citation type="submission" date="2023-07" db="EMBL/GenBank/DDBJ databases">
        <title>Genomic Encyclopedia of Type Strains, Phase IV (KMG-IV): sequencing the most valuable type-strain genomes for metagenomic binning, comparative biology and taxonomic classification.</title>
        <authorList>
            <person name="Goeker M."/>
        </authorList>
    </citation>
    <scope>NUCLEOTIDE SEQUENCE [LARGE SCALE GENOMIC DNA]</scope>
    <source>
        <strain evidence="4 5">DSM 11549</strain>
    </source>
</reference>
<dbReference type="EC" id="1.5.3.1" evidence="4"/>